<keyword evidence="3" id="KW-0813">Transport</keyword>
<evidence type="ECO:0000256" key="8">
    <source>
        <dbReference type="SAM" id="Coils"/>
    </source>
</evidence>
<dbReference type="GO" id="GO:0009279">
    <property type="term" value="C:cell outer membrane"/>
    <property type="evidence" value="ECO:0007669"/>
    <property type="project" value="UniProtKB-SubCell"/>
</dbReference>
<gene>
    <name evidence="10" type="ORF">KHX13_00935</name>
</gene>
<evidence type="ECO:0000313" key="11">
    <source>
        <dbReference type="Proteomes" id="UP000754226"/>
    </source>
</evidence>
<dbReference type="InterPro" id="IPR051906">
    <property type="entry name" value="TolC-like"/>
</dbReference>
<comment type="similarity">
    <text evidence="2">Belongs to the outer membrane factor (OMF) (TC 1.B.17) family.</text>
</comment>
<accession>A0A943I3W9</accession>
<keyword evidence="9" id="KW-0732">Signal</keyword>
<dbReference type="PANTHER" id="PTHR30026:SF20">
    <property type="entry name" value="OUTER MEMBRANE PROTEIN TOLC"/>
    <property type="match status" value="1"/>
</dbReference>
<organism evidence="10 11">
    <name type="scientific">Acidaminococcus intestini</name>
    <dbReference type="NCBI Taxonomy" id="187327"/>
    <lineage>
        <taxon>Bacteria</taxon>
        <taxon>Bacillati</taxon>
        <taxon>Bacillota</taxon>
        <taxon>Negativicutes</taxon>
        <taxon>Acidaminococcales</taxon>
        <taxon>Acidaminococcaceae</taxon>
        <taxon>Acidaminococcus</taxon>
    </lineage>
</organism>
<dbReference type="EMBL" id="JAGZCZ010000001">
    <property type="protein sequence ID" value="MBS5518901.1"/>
    <property type="molecule type" value="Genomic_DNA"/>
</dbReference>
<dbReference type="RefSeq" id="WP_296331124.1">
    <property type="nucleotide sequence ID" value="NZ_CATWGP010000001.1"/>
</dbReference>
<evidence type="ECO:0000256" key="2">
    <source>
        <dbReference type="ARBA" id="ARBA00007613"/>
    </source>
</evidence>
<dbReference type="Gene3D" id="1.20.1600.10">
    <property type="entry name" value="Outer membrane efflux proteins (OEP)"/>
    <property type="match status" value="1"/>
</dbReference>
<dbReference type="AlphaFoldDB" id="A0A943I3W9"/>
<proteinExistence type="inferred from homology"/>
<keyword evidence="7" id="KW-0998">Cell outer membrane</keyword>
<comment type="subcellular location">
    <subcellularLocation>
        <location evidence="1">Cell outer membrane</location>
    </subcellularLocation>
</comment>
<dbReference type="GO" id="GO:0015288">
    <property type="term" value="F:porin activity"/>
    <property type="evidence" value="ECO:0007669"/>
    <property type="project" value="TreeGrafter"/>
</dbReference>
<dbReference type="SUPFAM" id="SSF56954">
    <property type="entry name" value="Outer membrane efflux proteins (OEP)"/>
    <property type="match status" value="1"/>
</dbReference>
<keyword evidence="8" id="KW-0175">Coiled coil</keyword>
<dbReference type="Proteomes" id="UP000754226">
    <property type="component" value="Unassembled WGS sequence"/>
</dbReference>
<reference evidence="10" key="1">
    <citation type="submission" date="2021-02" db="EMBL/GenBank/DDBJ databases">
        <title>Infant gut strain persistence is associated with maternal origin, phylogeny, and functional potential including surface adhesion and iron acquisition.</title>
        <authorList>
            <person name="Lou Y.C."/>
        </authorList>
    </citation>
    <scope>NUCLEOTIDE SEQUENCE</scope>
    <source>
        <strain evidence="10">L3_106_000M1_dasL3_106_000M1_concoct_15</strain>
    </source>
</reference>
<evidence type="ECO:0000256" key="1">
    <source>
        <dbReference type="ARBA" id="ARBA00004442"/>
    </source>
</evidence>
<keyword evidence="5" id="KW-0812">Transmembrane</keyword>
<protein>
    <submittedName>
        <fullName evidence="10">TolC family protein</fullName>
    </submittedName>
</protein>
<evidence type="ECO:0000256" key="5">
    <source>
        <dbReference type="ARBA" id="ARBA00022692"/>
    </source>
</evidence>
<evidence type="ECO:0000256" key="9">
    <source>
        <dbReference type="SAM" id="SignalP"/>
    </source>
</evidence>
<comment type="caution">
    <text evidence="10">The sequence shown here is derived from an EMBL/GenBank/DDBJ whole genome shotgun (WGS) entry which is preliminary data.</text>
</comment>
<sequence>MHIHKKALIGAVFLSVLSLGTAFAQEAPQSVSLDLNKAVRMALENNSDVKISSSELDAAKAGLDAARAARWGSIDFAHSTGRNMRYKTAAGATLANGPVGTNSSTNTVSISVPIYTGGRLEGQIEEAKANQKYYEYGMNSAYQTTRYNAAKGYYDVLESINTVNLQKETVDRLAEHLRNTQSQFNVGVSAKVDVLRSQVELVDAQQTLTQAQNNYDVAVATLNNVLGLPTGTPLSLSEGLEYKSNDYTLDNCLSYAMLNRPEIHQAQASVDMAKAEQKIANAATLPQVSLSAANGWADDRFPGAHKYDWSVGASVDFNIWDYGVNSAKIRQAKANVVKAEESYRQISDQVNLAVRTSYLSMREAEKRIKTTEVAVEQAEEDYRIAQLRYQAGVGTNTDVLDASVALTTAKNNYIQALYDYNTSWALLEQSMGVPTDAEE</sequence>
<dbReference type="GO" id="GO:1990281">
    <property type="term" value="C:efflux pump complex"/>
    <property type="evidence" value="ECO:0007669"/>
    <property type="project" value="TreeGrafter"/>
</dbReference>
<feature type="signal peptide" evidence="9">
    <location>
        <begin position="1"/>
        <end position="24"/>
    </location>
</feature>
<keyword evidence="6" id="KW-0472">Membrane</keyword>
<dbReference type="Pfam" id="PF02321">
    <property type="entry name" value="OEP"/>
    <property type="match status" value="2"/>
</dbReference>
<evidence type="ECO:0000313" key="10">
    <source>
        <dbReference type="EMBL" id="MBS5518901.1"/>
    </source>
</evidence>
<evidence type="ECO:0000256" key="6">
    <source>
        <dbReference type="ARBA" id="ARBA00023136"/>
    </source>
</evidence>
<feature type="coiled-coil region" evidence="8">
    <location>
        <begin position="329"/>
        <end position="388"/>
    </location>
</feature>
<name>A0A943I3W9_9FIRM</name>
<dbReference type="GO" id="GO:0015562">
    <property type="term" value="F:efflux transmembrane transporter activity"/>
    <property type="evidence" value="ECO:0007669"/>
    <property type="project" value="InterPro"/>
</dbReference>
<dbReference type="PANTHER" id="PTHR30026">
    <property type="entry name" value="OUTER MEMBRANE PROTEIN TOLC"/>
    <property type="match status" value="1"/>
</dbReference>
<keyword evidence="4" id="KW-1134">Transmembrane beta strand</keyword>
<feature type="chain" id="PRO_5037096396" evidence="9">
    <location>
        <begin position="25"/>
        <end position="439"/>
    </location>
</feature>
<dbReference type="InterPro" id="IPR003423">
    <property type="entry name" value="OMP_efflux"/>
</dbReference>
<evidence type="ECO:0000256" key="4">
    <source>
        <dbReference type="ARBA" id="ARBA00022452"/>
    </source>
</evidence>
<evidence type="ECO:0000256" key="7">
    <source>
        <dbReference type="ARBA" id="ARBA00023237"/>
    </source>
</evidence>
<evidence type="ECO:0000256" key="3">
    <source>
        <dbReference type="ARBA" id="ARBA00022448"/>
    </source>
</evidence>